<evidence type="ECO:0000259" key="2">
    <source>
        <dbReference type="Pfam" id="PF05239"/>
    </source>
</evidence>
<organism evidence="3 4">
    <name type="scientific">Nonomuraea recticatena</name>
    <dbReference type="NCBI Taxonomy" id="46178"/>
    <lineage>
        <taxon>Bacteria</taxon>
        <taxon>Bacillati</taxon>
        <taxon>Actinomycetota</taxon>
        <taxon>Actinomycetes</taxon>
        <taxon>Streptosporangiales</taxon>
        <taxon>Streptosporangiaceae</taxon>
        <taxon>Nonomuraea</taxon>
    </lineage>
</organism>
<dbReference type="SUPFAM" id="SSF50346">
    <property type="entry name" value="PRC-barrel domain"/>
    <property type="match status" value="1"/>
</dbReference>
<dbReference type="Gene3D" id="3.90.50.10">
    <property type="entry name" value="Photosynthetic Reaction Center, subunit H, domain 2"/>
    <property type="match status" value="1"/>
</dbReference>
<name>A0ABP6FQX5_9ACTN</name>
<protein>
    <recommendedName>
        <fullName evidence="2">PRC-barrel domain-containing protein</fullName>
    </recommendedName>
</protein>
<feature type="region of interest" description="Disordered" evidence="1">
    <location>
        <begin position="135"/>
        <end position="197"/>
    </location>
</feature>
<evidence type="ECO:0000313" key="4">
    <source>
        <dbReference type="Proteomes" id="UP001501666"/>
    </source>
</evidence>
<sequence length="210" mass="23189">MITQEQIPAVLDHDVYDANGAKIGEVKHLFLDEATGRPEWLCIKTGLFGTKETFVPMRDAELVTDHVEVPYDKDRVKNAPNVDVDAGGYLSAEEERELYRYYGMDWESSWQQANQPGEGWAHEGGMRERERLGHTDTGDTGIQNGNADTGDTGIQNGYADTGDMGTETGYADTGMGRRGDAMAGGDRPEAGAETHERGRARLRKYIVTDE</sequence>
<dbReference type="Proteomes" id="UP001501666">
    <property type="component" value="Unassembled WGS sequence"/>
</dbReference>
<dbReference type="RefSeq" id="WP_346156546.1">
    <property type="nucleotide sequence ID" value="NZ_BAAATE010000048.1"/>
</dbReference>
<dbReference type="InterPro" id="IPR014747">
    <property type="entry name" value="Bac_photo_RC_H_C"/>
</dbReference>
<keyword evidence="4" id="KW-1185">Reference proteome</keyword>
<dbReference type="InterPro" id="IPR027275">
    <property type="entry name" value="PRC-brl_dom"/>
</dbReference>
<evidence type="ECO:0000256" key="1">
    <source>
        <dbReference type="SAM" id="MobiDB-lite"/>
    </source>
</evidence>
<feature type="compositionally biased region" description="Basic and acidic residues" evidence="1">
    <location>
        <begin position="175"/>
        <end position="197"/>
    </location>
</feature>
<comment type="caution">
    <text evidence="3">The sequence shown here is derived from an EMBL/GenBank/DDBJ whole genome shotgun (WGS) entry which is preliminary data.</text>
</comment>
<accession>A0ABP6FQX5</accession>
<evidence type="ECO:0000313" key="3">
    <source>
        <dbReference type="EMBL" id="GAA2697731.1"/>
    </source>
</evidence>
<feature type="compositionally biased region" description="Polar residues" evidence="1">
    <location>
        <begin position="138"/>
        <end position="155"/>
    </location>
</feature>
<feature type="domain" description="PRC-barrel" evidence="2">
    <location>
        <begin position="12"/>
        <end position="75"/>
    </location>
</feature>
<proteinExistence type="predicted"/>
<gene>
    <name evidence="3" type="ORF">GCM10010412_092850</name>
</gene>
<dbReference type="EMBL" id="BAAATE010000048">
    <property type="protein sequence ID" value="GAA2697731.1"/>
    <property type="molecule type" value="Genomic_DNA"/>
</dbReference>
<reference evidence="4" key="1">
    <citation type="journal article" date="2019" name="Int. J. Syst. Evol. Microbiol.">
        <title>The Global Catalogue of Microorganisms (GCM) 10K type strain sequencing project: providing services to taxonomists for standard genome sequencing and annotation.</title>
        <authorList>
            <consortium name="The Broad Institute Genomics Platform"/>
            <consortium name="The Broad Institute Genome Sequencing Center for Infectious Disease"/>
            <person name="Wu L."/>
            <person name="Ma J."/>
        </authorList>
    </citation>
    <scope>NUCLEOTIDE SEQUENCE [LARGE SCALE GENOMIC DNA]</scope>
    <source>
        <strain evidence="4">JCM 6835</strain>
    </source>
</reference>
<dbReference type="Pfam" id="PF05239">
    <property type="entry name" value="PRC"/>
    <property type="match status" value="1"/>
</dbReference>
<dbReference type="InterPro" id="IPR011033">
    <property type="entry name" value="PRC_barrel-like_sf"/>
</dbReference>